<dbReference type="AlphaFoldDB" id="A0AAV8S5E3"/>
<evidence type="ECO:0000313" key="3">
    <source>
        <dbReference type="Proteomes" id="UP001159364"/>
    </source>
</evidence>
<accession>A0AAV8S5E3</accession>
<name>A0AAV8S5E3_9ROSI</name>
<organism evidence="2 3">
    <name type="scientific">Erythroxylum novogranatense</name>
    <dbReference type="NCBI Taxonomy" id="1862640"/>
    <lineage>
        <taxon>Eukaryota</taxon>
        <taxon>Viridiplantae</taxon>
        <taxon>Streptophyta</taxon>
        <taxon>Embryophyta</taxon>
        <taxon>Tracheophyta</taxon>
        <taxon>Spermatophyta</taxon>
        <taxon>Magnoliopsida</taxon>
        <taxon>eudicotyledons</taxon>
        <taxon>Gunneridae</taxon>
        <taxon>Pentapetalae</taxon>
        <taxon>rosids</taxon>
        <taxon>fabids</taxon>
        <taxon>Malpighiales</taxon>
        <taxon>Erythroxylaceae</taxon>
        <taxon>Erythroxylum</taxon>
    </lineage>
</organism>
<gene>
    <name evidence="2" type="ORF">K2173_001575</name>
</gene>
<keyword evidence="3" id="KW-1185">Reference proteome</keyword>
<evidence type="ECO:0000256" key="1">
    <source>
        <dbReference type="SAM" id="MobiDB-lite"/>
    </source>
</evidence>
<dbReference type="Proteomes" id="UP001159364">
    <property type="component" value="Unassembled WGS sequence"/>
</dbReference>
<dbReference type="EMBL" id="JAIWQS010000181">
    <property type="protein sequence ID" value="KAJ8747382.1"/>
    <property type="molecule type" value="Genomic_DNA"/>
</dbReference>
<sequence>MEQESKKRGRDQEQEVKYSPERAPKKKDLSDHDLNNIINTEEDINQNELNNKNTSYRLSDTDLALGVFDFPWLNEAMISEDWHLEDTFSSFLQDTNTTSATDTSGQYCFCESPDTFMTSLDFTVDKFEENVWSLEMETVSSLLNQPLQQEGV</sequence>
<comment type="caution">
    <text evidence="2">The sequence shown here is derived from an EMBL/GenBank/DDBJ whole genome shotgun (WGS) entry which is preliminary data.</text>
</comment>
<reference evidence="2 3" key="1">
    <citation type="submission" date="2021-09" db="EMBL/GenBank/DDBJ databases">
        <title>Genomic insights and catalytic innovation underlie evolution of tropane alkaloids biosynthesis.</title>
        <authorList>
            <person name="Wang Y.-J."/>
            <person name="Tian T."/>
            <person name="Huang J.-P."/>
            <person name="Huang S.-X."/>
        </authorList>
    </citation>
    <scope>NUCLEOTIDE SEQUENCE [LARGE SCALE GENOMIC DNA]</scope>
    <source>
        <strain evidence="2">KIB-2018</strain>
        <tissue evidence="2">Leaf</tissue>
    </source>
</reference>
<feature type="region of interest" description="Disordered" evidence="1">
    <location>
        <begin position="1"/>
        <end position="33"/>
    </location>
</feature>
<protein>
    <submittedName>
        <fullName evidence="2">Uncharacterized protein</fullName>
    </submittedName>
</protein>
<proteinExistence type="predicted"/>
<evidence type="ECO:0000313" key="2">
    <source>
        <dbReference type="EMBL" id="KAJ8747382.1"/>
    </source>
</evidence>